<evidence type="ECO:0000256" key="3">
    <source>
        <dbReference type="SAM" id="Coils"/>
    </source>
</evidence>
<keyword evidence="9" id="KW-1185">Reference proteome</keyword>
<dbReference type="CDD" id="cd08774">
    <property type="entry name" value="14-3-3"/>
    <property type="match status" value="1"/>
</dbReference>
<reference evidence="7 9" key="1">
    <citation type="submission" date="2017-06" db="EMBL/GenBank/DDBJ databases">
        <title>A platform for efficient transgenesis in Macrostomum lignano, a flatworm model organism for stem cell research.</title>
        <authorList>
            <person name="Berezikov E."/>
        </authorList>
    </citation>
    <scope>NUCLEOTIDE SEQUENCE [LARGE SCALE GENOMIC DNA]</scope>
    <source>
        <strain evidence="7">DV1</strain>
        <tissue evidence="7">Whole organism</tissue>
    </source>
</reference>
<organism evidence="7 9">
    <name type="scientific">Macrostomum lignano</name>
    <dbReference type="NCBI Taxonomy" id="282301"/>
    <lineage>
        <taxon>Eukaryota</taxon>
        <taxon>Metazoa</taxon>
        <taxon>Spiralia</taxon>
        <taxon>Lophotrochozoa</taxon>
        <taxon>Platyhelminthes</taxon>
        <taxon>Rhabditophora</taxon>
        <taxon>Macrostomorpha</taxon>
        <taxon>Macrostomida</taxon>
        <taxon>Macrostomidae</taxon>
        <taxon>Macrostomum</taxon>
    </lineage>
</organism>
<dbReference type="PIRSF" id="PIRSF000868">
    <property type="entry name" value="14-3-3"/>
    <property type="match status" value="1"/>
</dbReference>
<dbReference type="Gene3D" id="1.20.190.20">
    <property type="entry name" value="14-3-3 domain"/>
    <property type="match status" value="1"/>
</dbReference>
<comment type="caution">
    <text evidence="7">The sequence shown here is derived from an EMBL/GenBank/DDBJ whole genome shotgun (WGS) entry which is preliminary data.</text>
</comment>
<comment type="similarity">
    <text evidence="1">Belongs to the 14-3-3 family.</text>
</comment>
<proteinExistence type="inferred from homology"/>
<feature type="site" description="Interaction with phosphoserine on interacting protein" evidence="2">
    <location>
        <position position="146"/>
    </location>
</feature>
<dbReference type="EMBL" id="NIVC01004820">
    <property type="protein sequence ID" value="PAA46524.1"/>
    <property type="molecule type" value="Genomic_DNA"/>
</dbReference>
<dbReference type="EMBL" id="NIVC01003536">
    <property type="protein sequence ID" value="PAA50923.1"/>
    <property type="molecule type" value="Genomic_DNA"/>
</dbReference>
<protein>
    <recommendedName>
        <fullName evidence="4">14-3-3 domain-containing protein</fullName>
    </recommendedName>
</protein>
<sequence>MLSTNESMVIDWFANSSPAPREELVHLARLAEQAERYEDMASAMKSVAEKGRELGVEERNLLSVAYKNFISPRRISWRLIAGIEVKMNDTNDRKRANIKEFRQQIESELQKICTEVQNLLDDHLLKNARSDESIIFYYKMKGDYYRYLAETSIGNDRGVIIENADRTYSFASKSAEEKLACTHPIRLGLALNYSVFLQEIKNESSAAISLAKAAYSAAIQELDKLPSDESYKDASLLMQLLRDNITLWSAEHCGDSDKSN</sequence>
<dbReference type="AlphaFoldDB" id="A0A267DNQ4"/>
<dbReference type="InterPro" id="IPR023410">
    <property type="entry name" value="14-3-3_domain"/>
</dbReference>
<dbReference type="InterPro" id="IPR000308">
    <property type="entry name" value="14-3-3"/>
</dbReference>
<accession>A0A267DNQ4</accession>
<dbReference type="STRING" id="282301.A0A267DNQ4"/>
<evidence type="ECO:0000313" key="8">
    <source>
        <dbReference type="EMBL" id="PAA67929.1"/>
    </source>
</evidence>
<dbReference type="OrthoDB" id="10260625at2759"/>
<feature type="site" description="Interaction with phosphoserine on interacting protein" evidence="2">
    <location>
        <position position="74"/>
    </location>
</feature>
<feature type="domain" description="14-3-3" evidence="4">
    <location>
        <begin position="21"/>
        <end position="259"/>
    </location>
</feature>
<keyword evidence="3" id="KW-0175">Coiled coil</keyword>
<dbReference type="PANTHER" id="PTHR18860">
    <property type="entry name" value="14-3-3 PROTEIN"/>
    <property type="match status" value="1"/>
</dbReference>
<feature type="coiled-coil region" evidence="3">
    <location>
        <begin position="91"/>
        <end position="122"/>
    </location>
</feature>
<dbReference type="EMBL" id="NIVC01001441">
    <property type="protein sequence ID" value="PAA67929.1"/>
    <property type="molecule type" value="Genomic_DNA"/>
</dbReference>
<evidence type="ECO:0000313" key="7">
    <source>
        <dbReference type="EMBL" id="PAA50923.1"/>
    </source>
</evidence>
<dbReference type="EMBL" id="NIVC01005142">
    <property type="protein sequence ID" value="PAA45982.1"/>
    <property type="molecule type" value="Genomic_DNA"/>
</dbReference>
<evidence type="ECO:0000259" key="4">
    <source>
        <dbReference type="SMART" id="SM00101"/>
    </source>
</evidence>
<dbReference type="SUPFAM" id="SSF48445">
    <property type="entry name" value="14-3-3 protein"/>
    <property type="match status" value="1"/>
</dbReference>
<dbReference type="SMART" id="SM00101">
    <property type="entry name" value="14_3_3"/>
    <property type="match status" value="1"/>
</dbReference>
<gene>
    <name evidence="8" type="ORF">BOX15_Mlig004411g1</name>
    <name evidence="7" type="ORF">BOX15_Mlig004411g2</name>
    <name evidence="6" type="ORF">BOX15_Mlig004411g4</name>
    <name evidence="5" type="ORF">BOX15_Mlig004411g5</name>
</gene>
<dbReference type="InterPro" id="IPR036815">
    <property type="entry name" value="14-3-3_dom_sf"/>
</dbReference>
<dbReference type="Proteomes" id="UP000215902">
    <property type="component" value="Unassembled WGS sequence"/>
</dbReference>
<name>A0A267DNQ4_9PLAT</name>
<dbReference type="Pfam" id="PF00244">
    <property type="entry name" value="14-3-3"/>
    <property type="match status" value="1"/>
</dbReference>
<evidence type="ECO:0000313" key="6">
    <source>
        <dbReference type="EMBL" id="PAA46524.1"/>
    </source>
</evidence>
<evidence type="ECO:0000313" key="5">
    <source>
        <dbReference type="EMBL" id="PAA45982.1"/>
    </source>
</evidence>
<evidence type="ECO:0000313" key="9">
    <source>
        <dbReference type="Proteomes" id="UP000215902"/>
    </source>
</evidence>
<dbReference type="PRINTS" id="PR00305">
    <property type="entry name" value="1433ZETA"/>
</dbReference>
<evidence type="ECO:0000256" key="1">
    <source>
        <dbReference type="ARBA" id="ARBA00006141"/>
    </source>
</evidence>
<evidence type="ECO:0000256" key="2">
    <source>
        <dbReference type="PIRSR" id="PIRSR000868-1"/>
    </source>
</evidence>